<sequence>MPIKVNRLPISVADLRVFEGPKDAIKLGVLFDINHRFGIKQIAHNWTVIHPNEPQLKSLTLSNRLVNAKKKITRDTGRTHDELSQELEDALDLVDYKTNGKNKEVEIPYQPTSQAASGAAGPAPPPPPPAPTTDDTDDKDENKNKVQAGGGEVENEESDGENGAAGSLTEQPKNKGKKRAASEDTEPQGEKEGPPSKRAKANSAPGEEPPEGGETGSAVDVAGGQDAASPDEGAGGEAARGAEIDDDDDAAQDGGAGEAAGSGEAQRRGVVYGGAVETTPGDPSTTTPGAEWNPTQYAPSVLTNSREDVGGEPPLPKLRQVQYEKMGLEGTARLPKKEQAKLGKTKLDFVSGEGKAAQAGQDVPEAEGNTEEDVDKDASTEDVEEDGEKENDV</sequence>
<gene>
    <name evidence="2" type="ORF">CLAFUR5_10861</name>
</gene>
<feature type="compositionally biased region" description="Acidic residues" evidence="1">
    <location>
        <begin position="364"/>
        <end position="393"/>
    </location>
</feature>
<feature type="region of interest" description="Disordered" evidence="1">
    <location>
        <begin position="345"/>
        <end position="393"/>
    </location>
</feature>
<dbReference type="GeneID" id="71990739"/>
<dbReference type="KEGG" id="ffu:CLAFUR5_10861"/>
<evidence type="ECO:0000313" key="3">
    <source>
        <dbReference type="Proteomes" id="UP000756132"/>
    </source>
</evidence>
<protein>
    <submittedName>
        <fullName evidence="2">Uncharacterized protein</fullName>
    </submittedName>
</protein>
<keyword evidence="3" id="KW-1185">Reference proteome</keyword>
<dbReference type="Proteomes" id="UP000756132">
    <property type="component" value="Chromosome 8"/>
</dbReference>
<reference evidence="2" key="2">
    <citation type="journal article" date="2022" name="Microb. Genom.">
        <title>A chromosome-scale genome assembly of the tomato pathogen Cladosporium fulvum reveals a compartmentalized genome architecture and the presence of a dispensable chromosome.</title>
        <authorList>
            <person name="Zaccaron A.Z."/>
            <person name="Chen L.H."/>
            <person name="Samaras A."/>
            <person name="Stergiopoulos I."/>
        </authorList>
    </citation>
    <scope>NUCLEOTIDE SEQUENCE</scope>
    <source>
        <strain evidence="2">Race5_Kim</strain>
    </source>
</reference>
<organism evidence="2 3">
    <name type="scientific">Passalora fulva</name>
    <name type="common">Tomato leaf mold</name>
    <name type="synonym">Cladosporium fulvum</name>
    <dbReference type="NCBI Taxonomy" id="5499"/>
    <lineage>
        <taxon>Eukaryota</taxon>
        <taxon>Fungi</taxon>
        <taxon>Dikarya</taxon>
        <taxon>Ascomycota</taxon>
        <taxon>Pezizomycotina</taxon>
        <taxon>Dothideomycetes</taxon>
        <taxon>Dothideomycetidae</taxon>
        <taxon>Mycosphaerellales</taxon>
        <taxon>Mycosphaerellaceae</taxon>
        <taxon>Fulvia</taxon>
    </lineage>
</organism>
<reference evidence="2" key="1">
    <citation type="submission" date="2021-12" db="EMBL/GenBank/DDBJ databases">
        <authorList>
            <person name="Zaccaron A."/>
            <person name="Stergiopoulos I."/>
        </authorList>
    </citation>
    <scope>NUCLEOTIDE SEQUENCE</scope>
    <source>
        <strain evidence="2">Race5_Kim</strain>
    </source>
</reference>
<feature type="region of interest" description="Disordered" evidence="1">
    <location>
        <begin position="113"/>
        <end position="317"/>
    </location>
</feature>
<accession>A0A9Q8USP5</accession>
<dbReference type="RefSeq" id="XP_047765420.1">
    <property type="nucleotide sequence ID" value="XM_047910009.1"/>
</dbReference>
<dbReference type="EMBL" id="CP090170">
    <property type="protein sequence ID" value="UJO21054.1"/>
    <property type="molecule type" value="Genomic_DNA"/>
</dbReference>
<feature type="compositionally biased region" description="Polar residues" evidence="1">
    <location>
        <begin position="293"/>
        <end position="304"/>
    </location>
</feature>
<feature type="compositionally biased region" description="Pro residues" evidence="1">
    <location>
        <begin position="122"/>
        <end position="131"/>
    </location>
</feature>
<name>A0A9Q8USP5_PASFU</name>
<evidence type="ECO:0000313" key="2">
    <source>
        <dbReference type="EMBL" id="UJO21054.1"/>
    </source>
</evidence>
<evidence type="ECO:0000256" key="1">
    <source>
        <dbReference type="SAM" id="MobiDB-lite"/>
    </source>
</evidence>
<proteinExistence type="predicted"/>
<feature type="compositionally biased region" description="Low complexity" evidence="1">
    <location>
        <begin position="278"/>
        <end position="289"/>
    </location>
</feature>
<dbReference type="AlphaFoldDB" id="A0A9Q8USP5"/>